<reference evidence="8 9" key="1">
    <citation type="submission" date="2019-10" db="EMBL/GenBank/DDBJ databases">
        <authorList>
            <person name="Palmer J.M."/>
        </authorList>
    </citation>
    <scope>NUCLEOTIDE SEQUENCE [LARGE SCALE GENOMIC DNA]</scope>
    <source>
        <strain evidence="8 9">TWF730</strain>
    </source>
</reference>
<dbReference type="PANTHER" id="PTHR48225:SF7">
    <property type="entry name" value="MEIOSIS-SPECIFIC PROTEIN HOP1"/>
    <property type="match status" value="1"/>
</dbReference>
<name>A0AAV9TWM9_9PEZI</name>
<dbReference type="InterPro" id="IPR003511">
    <property type="entry name" value="HORMA_dom"/>
</dbReference>
<sequence length="611" mass="68196">MPVGQLQKSRPQRAGAEIVSSGKIQGKISPLTSAPTTVTKLKTSEDHEQRQLVTLEEKQSQKVVQDLIRAAIGCITYLRGLIPEKSFCDMTYGTTANEPEHQTQSSFSSQGSENTRKKEPGTRIKQIQRGYSPEADTLLDLIENGIFAALSKGYLKAFQIAVFLDINHPEIIQEAYTFSINYHRRGPGNAMDIKNVTMSTDIQNGAGRDQSAELLDVAQINRSVRALIRRLIVITQNLDLLPENRYLTIRLYHTSDAPGDWAPPMFTQSTGKLLWFDGKKDGILSDEVFGTMQTGLHTVQVRVTSGKRTSQEDPTNGSDPESEISHPRKRQCRNSFKGAHNFIDFVRPHGDPGGVQPSSHDSLSSGGYGVKSNLPLTGDHDQGYSSTQEHRHARSPTEAEKLQEDSIPSLDSCNSAPLRLGELKLDMAKTSQNTDNSQKPENNQIRCECGGETENIDTIQCDLCDNWQHCECYGFVGDGDPRIGSLHACYTCLLRENEFSLLRQMKSFTIARRVVRCLLRNKPGRTLHDIIKNIGIDPARQPVVTGILSVLIEKDYICVFNPRKVASKRSPNRYKIPEREGILRLLEDNLLDPLVNISHHVSIRAFIPFHS</sequence>
<evidence type="ECO:0000256" key="4">
    <source>
        <dbReference type="ARBA" id="ARBA00023242"/>
    </source>
</evidence>
<feature type="domain" description="HORMA" evidence="7">
    <location>
        <begin position="58"/>
        <end position="303"/>
    </location>
</feature>
<feature type="region of interest" description="Disordered" evidence="6">
    <location>
        <begin position="96"/>
        <end position="123"/>
    </location>
</feature>
<dbReference type="InterPro" id="IPR036570">
    <property type="entry name" value="HORMA_dom_sf"/>
</dbReference>
<evidence type="ECO:0000313" key="9">
    <source>
        <dbReference type="Proteomes" id="UP001373714"/>
    </source>
</evidence>
<evidence type="ECO:0000256" key="6">
    <source>
        <dbReference type="SAM" id="MobiDB-lite"/>
    </source>
</evidence>
<evidence type="ECO:0000256" key="3">
    <source>
        <dbReference type="ARBA" id="ARBA00022454"/>
    </source>
</evidence>
<dbReference type="SUPFAM" id="SSF56019">
    <property type="entry name" value="The spindle assembly checkpoint protein mad2"/>
    <property type="match status" value="1"/>
</dbReference>
<feature type="compositionally biased region" description="Polar residues" evidence="6">
    <location>
        <begin position="356"/>
        <end position="365"/>
    </location>
</feature>
<dbReference type="Gene3D" id="3.30.900.10">
    <property type="entry name" value="HORMA domain"/>
    <property type="match status" value="1"/>
</dbReference>
<keyword evidence="9" id="KW-1185">Reference proteome</keyword>
<evidence type="ECO:0000256" key="1">
    <source>
        <dbReference type="ARBA" id="ARBA00004123"/>
    </source>
</evidence>
<feature type="compositionally biased region" description="Polar residues" evidence="6">
    <location>
        <begin position="302"/>
        <end position="319"/>
    </location>
</feature>
<evidence type="ECO:0000256" key="5">
    <source>
        <dbReference type="ARBA" id="ARBA00023254"/>
    </source>
</evidence>
<dbReference type="GO" id="GO:0005694">
    <property type="term" value="C:chromosome"/>
    <property type="evidence" value="ECO:0007669"/>
    <property type="project" value="UniProtKB-SubCell"/>
</dbReference>
<keyword evidence="5" id="KW-0469">Meiosis</keyword>
<dbReference type="Gene3D" id="3.30.40.10">
    <property type="entry name" value="Zinc/RING finger domain, C3HC4 (zinc finger)"/>
    <property type="match status" value="1"/>
</dbReference>
<comment type="subcellular location">
    <subcellularLocation>
        <location evidence="2">Chromosome</location>
    </subcellularLocation>
    <subcellularLocation>
        <location evidence="1">Nucleus</location>
    </subcellularLocation>
</comment>
<proteinExistence type="predicted"/>
<keyword evidence="4" id="KW-0539">Nucleus</keyword>
<keyword evidence="3" id="KW-0158">Chromosome</keyword>
<protein>
    <submittedName>
        <fullName evidence="8">DNA binding protein</fullName>
    </submittedName>
</protein>
<feature type="region of interest" description="Disordered" evidence="6">
    <location>
        <begin position="1"/>
        <end position="21"/>
    </location>
</feature>
<dbReference type="GO" id="GO:0005634">
    <property type="term" value="C:nucleus"/>
    <property type="evidence" value="ECO:0007669"/>
    <property type="project" value="UniProtKB-SubCell"/>
</dbReference>
<evidence type="ECO:0000313" key="8">
    <source>
        <dbReference type="EMBL" id="KAK6330147.1"/>
    </source>
</evidence>
<feature type="region of interest" description="Disordered" evidence="6">
    <location>
        <begin position="343"/>
        <end position="413"/>
    </location>
</feature>
<dbReference type="EMBL" id="JAVHNS010000019">
    <property type="protein sequence ID" value="KAK6330147.1"/>
    <property type="molecule type" value="Genomic_DNA"/>
</dbReference>
<dbReference type="Pfam" id="PF02301">
    <property type="entry name" value="HORMA"/>
    <property type="match status" value="1"/>
</dbReference>
<accession>A0AAV9TWM9</accession>
<dbReference type="GO" id="GO:0051598">
    <property type="term" value="P:meiotic recombination checkpoint signaling"/>
    <property type="evidence" value="ECO:0007669"/>
    <property type="project" value="TreeGrafter"/>
</dbReference>
<dbReference type="AlphaFoldDB" id="A0AAV9TWM9"/>
<dbReference type="Proteomes" id="UP001373714">
    <property type="component" value="Unassembled WGS sequence"/>
</dbReference>
<dbReference type="SUPFAM" id="SSF57903">
    <property type="entry name" value="FYVE/PHD zinc finger"/>
    <property type="match status" value="1"/>
</dbReference>
<evidence type="ECO:0000256" key="2">
    <source>
        <dbReference type="ARBA" id="ARBA00004286"/>
    </source>
</evidence>
<feature type="compositionally biased region" description="Polar residues" evidence="6">
    <location>
        <begin position="96"/>
        <end position="113"/>
    </location>
</feature>
<feature type="region of interest" description="Disordered" evidence="6">
    <location>
        <begin position="302"/>
        <end position="330"/>
    </location>
</feature>
<dbReference type="PROSITE" id="PS50815">
    <property type="entry name" value="HORMA"/>
    <property type="match status" value="1"/>
</dbReference>
<comment type="caution">
    <text evidence="8">The sequence shown here is derived from an EMBL/GenBank/DDBJ whole genome shotgun (WGS) entry which is preliminary data.</text>
</comment>
<gene>
    <name evidence="8" type="primary">HOP1</name>
    <name evidence="8" type="ORF">TWF730_004646</name>
</gene>
<evidence type="ECO:0000259" key="7">
    <source>
        <dbReference type="PROSITE" id="PS50815"/>
    </source>
</evidence>
<feature type="compositionally biased region" description="Basic and acidic residues" evidence="6">
    <location>
        <begin position="395"/>
        <end position="404"/>
    </location>
</feature>
<dbReference type="InterPro" id="IPR013083">
    <property type="entry name" value="Znf_RING/FYVE/PHD"/>
</dbReference>
<dbReference type="InterPro" id="IPR011011">
    <property type="entry name" value="Znf_FYVE_PHD"/>
</dbReference>
<organism evidence="8 9">
    <name type="scientific">Orbilia blumenaviensis</name>
    <dbReference type="NCBI Taxonomy" id="1796055"/>
    <lineage>
        <taxon>Eukaryota</taxon>
        <taxon>Fungi</taxon>
        <taxon>Dikarya</taxon>
        <taxon>Ascomycota</taxon>
        <taxon>Pezizomycotina</taxon>
        <taxon>Orbiliomycetes</taxon>
        <taxon>Orbiliales</taxon>
        <taxon>Orbiliaceae</taxon>
        <taxon>Orbilia</taxon>
    </lineage>
</organism>
<dbReference type="PANTHER" id="PTHR48225">
    <property type="entry name" value="HORMA DOMAIN-CONTAINING PROTEIN 1"/>
    <property type="match status" value="1"/>
</dbReference>
<dbReference type="InterPro" id="IPR051294">
    <property type="entry name" value="HORMA_MeioticProgression"/>
</dbReference>
<dbReference type="GO" id="GO:0007130">
    <property type="term" value="P:synaptonemal complex assembly"/>
    <property type="evidence" value="ECO:0007669"/>
    <property type="project" value="TreeGrafter"/>
</dbReference>